<organism evidence="2 3">
    <name type="scientific">Paramecium sonneborni</name>
    <dbReference type="NCBI Taxonomy" id="65129"/>
    <lineage>
        <taxon>Eukaryota</taxon>
        <taxon>Sar</taxon>
        <taxon>Alveolata</taxon>
        <taxon>Ciliophora</taxon>
        <taxon>Intramacronucleata</taxon>
        <taxon>Oligohymenophorea</taxon>
        <taxon>Peniculida</taxon>
        <taxon>Parameciidae</taxon>
        <taxon>Paramecium</taxon>
    </lineage>
</organism>
<comment type="caution">
    <text evidence="2">The sequence shown here is derived from an EMBL/GenBank/DDBJ whole genome shotgun (WGS) entry which is preliminary data.</text>
</comment>
<dbReference type="SMART" id="SM00450">
    <property type="entry name" value="RHOD"/>
    <property type="match status" value="1"/>
</dbReference>
<dbReference type="GO" id="GO:0010971">
    <property type="term" value="P:positive regulation of G2/M transition of mitotic cell cycle"/>
    <property type="evidence" value="ECO:0007669"/>
    <property type="project" value="TreeGrafter"/>
</dbReference>
<accession>A0A8S1PMF9</accession>
<keyword evidence="3" id="KW-1185">Reference proteome</keyword>
<dbReference type="EMBL" id="CAJJDN010000081">
    <property type="protein sequence ID" value="CAD8104099.1"/>
    <property type="molecule type" value="Genomic_DNA"/>
</dbReference>
<dbReference type="GO" id="GO:0110032">
    <property type="term" value="P:positive regulation of G2/MI transition of meiotic cell cycle"/>
    <property type="evidence" value="ECO:0007669"/>
    <property type="project" value="TreeGrafter"/>
</dbReference>
<evidence type="ECO:0000313" key="3">
    <source>
        <dbReference type="Proteomes" id="UP000692954"/>
    </source>
</evidence>
<name>A0A8S1PMF9_9CILI</name>
<evidence type="ECO:0000313" key="2">
    <source>
        <dbReference type="EMBL" id="CAD8104099.1"/>
    </source>
</evidence>
<dbReference type="FunFam" id="3.40.250.10:FF:000071">
    <property type="entry name" value="Rodhanase family domain containing protein"/>
    <property type="match status" value="1"/>
</dbReference>
<feature type="domain" description="Rhodanese" evidence="1">
    <location>
        <begin position="128"/>
        <end position="230"/>
    </location>
</feature>
<evidence type="ECO:0000259" key="1">
    <source>
        <dbReference type="PROSITE" id="PS50206"/>
    </source>
</evidence>
<dbReference type="GO" id="GO:0004725">
    <property type="term" value="F:protein tyrosine phosphatase activity"/>
    <property type="evidence" value="ECO:0007669"/>
    <property type="project" value="TreeGrafter"/>
</dbReference>
<dbReference type="Pfam" id="PF00581">
    <property type="entry name" value="Rhodanese"/>
    <property type="match status" value="1"/>
</dbReference>
<dbReference type="GO" id="GO:0000086">
    <property type="term" value="P:G2/M transition of mitotic cell cycle"/>
    <property type="evidence" value="ECO:0007669"/>
    <property type="project" value="TreeGrafter"/>
</dbReference>
<dbReference type="PROSITE" id="PS50206">
    <property type="entry name" value="RHODANESE_3"/>
    <property type="match status" value="1"/>
</dbReference>
<dbReference type="PANTHER" id="PTHR10828:SF17">
    <property type="entry name" value="PROTEIN-TYROSINE-PHOSPHATASE"/>
    <property type="match status" value="1"/>
</dbReference>
<dbReference type="InterPro" id="IPR001763">
    <property type="entry name" value="Rhodanese-like_dom"/>
</dbReference>
<dbReference type="GO" id="GO:0005634">
    <property type="term" value="C:nucleus"/>
    <property type="evidence" value="ECO:0007669"/>
    <property type="project" value="TreeGrafter"/>
</dbReference>
<dbReference type="Proteomes" id="UP000692954">
    <property type="component" value="Unassembled WGS sequence"/>
</dbReference>
<gene>
    <name evidence="2" type="ORF">PSON_ATCC_30995.1.T0810182</name>
</gene>
<proteinExistence type="predicted"/>
<protein>
    <recommendedName>
        <fullName evidence="1">Rhodanese domain-containing protein</fullName>
    </recommendedName>
</protein>
<reference evidence="2" key="1">
    <citation type="submission" date="2021-01" db="EMBL/GenBank/DDBJ databases">
        <authorList>
            <consortium name="Genoscope - CEA"/>
            <person name="William W."/>
        </authorList>
    </citation>
    <scope>NUCLEOTIDE SEQUENCE</scope>
</reference>
<dbReference type="AlphaFoldDB" id="A0A8S1PMF9"/>
<sequence length="270" mass="31788">MNCSSQEMPNLMHLLKTCASLSSFECDSNHSTKRFGFGDELLLLSPTRSQQLSNPNKKIVIGDDSWLRRGVSISSETSSPERQFERQEFFSSFRVPVNFYEDPEGLNRLQHFEKDAVNYITPETLYKNVNDITLFDCRYKFEFEGGHIQGATHLCNPFEIDSIFFKQIPTIKPVIVLYCEFSEKRSVQIYKQIRNTDRNLNDYPNLHYPDLYILNQGFSNYCLQYPQQVEGKYIRMDSKEYSTQFKEQKSQTDNQWNSLKLKKRLQKINI</sequence>
<dbReference type="OrthoDB" id="310744at2759"/>
<dbReference type="GO" id="GO:0005737">
    <property type="term" value="C:cytoplasm"/>
    <property type="evidence" value="ECO:0007669"/>
    <property type="project" value="TreeGrafter"/>
</dbReference>
<dbReference type="PANTHER" id="PTHR10828">
    <property type="entry name" value="M-PHASE INDUCER PHOSPHATASE DUAL SPECIFICITY PHOSPHATASE CDC25"/>
    <property type="match status" value="1"/>
</dbReference>